<feature type="compositionally biased region" description="Polar residues" evidence="1">
    <location>
        <begin position="189"/>
        <end position="199"/>
    </location>
</feature>
<protein>
    <submittedName>
        <fullName evidence="3">Uncharacterized protein</fullName>
    </submittedName>
</protein>
<gene>
    <name evidence="3" type="ORF">g.38889</name>
</gene>
<sequence>RQVTTMKVTLGLFFAFAVISLARAINSEDETTGRLYGRWRPWYGYGWRPYYRPSWHHGCYDQVVPQVEEIVDEEPEPPQSQGQSPQQQVAPECNVSIGEEGLVSPGKENDVPADHLEERPSQELPIDDSESSSDGRPQQGSQQNSAEQLNPAENQTPEQQVEPVPSQQPSENQNNLEIPNQPPSDESVETINLSLRTRD</sequence>
<feature type="compositionally biased region" description="Low complexity" evidence="1">
    <location>
        <begin position="157"/>
        <end position="171"/>
    </location>
</feature>
<accession>A0A146KRE6</accession>
<feature type="compositionally biased region" description="Low complexity" evidence="1">
    <location>
        <begin position="79"/>
        <end position="88"/>
    </location>
</feature>
<evidence type="ECO:0000256" key="1">
    <source>
        <dbReference type="SAM" id="MobiDB-lite"/>
    </source>
</evidence>
<dbReference type="AlphaFoldDB" id="A0A146KRE6"/>
<reference evidence="3" key="1">
    <citation type="journal article" date="2016" name="Gigascience">
        <title>De novo construction of an expanded transcriptome assembly for the western tarnished plant bug, Lygus hesperus.</title>
        <authorList>
            <person name="Tassone E.E."/>
            <person name="Geib S.M."/>
            <person name="Hall B."/>
            <person name="Fabrick J.A."/>
            <person name="Brent C.S."/>
            <person name="Hull J.J."/>
        </authorList>
    </citation>
    <scope>NUCLEOTIDE SEQUENCE</scope>
</reference>
<feature type="region of interest" description="Disordered" evidence="1">
    <location>
        <begin position="72"/>
        <end position="199"/>
    </location>
</feature>
<organism evidence="3">
    <name type="scientific">Lygus hesperus</name>
    <name type="common">Western plant bug</name>
    <dbReference type="NCBI Taxonomy" id="30085"/>
    <lineage>
        <taxon>Eukaryota</taxon>
        <taxon>Metazoa</taxon>
        <taxon>Ecdysozoa</taxon>
        <taxon>Arthropoda</taxon>
        <taxon>Hexapoda</taxon>
        <taxon>Insecta</taxon>
        <taxon>Pterygota</taxon>
        <taxon>Neoptera</taxon>
        <taxon>Paraneoptera</taxon>
        <taxon>Hemiptera</taxon>
        <taxon>Heteroptera</taxon>
        <taxon>Panheteroptera</taxon>
        <taxon>Cimicomorpha</taxon>
        <taxon>Miridae</taxon>
        <taxon>Mirini</taxon>
        <taxon>Lygus</taxon>
    </lineage>
</organism>
<keyword evidence="2" id="KW-0732">Signal</keyword>
<feature type="non-terminal residue" evidence="3">
    <location>
        <position position="1"/>
    </location>
</feature>
<feature type="signal peptide" evidence="2">
    <location>
        <begin position="1"/>
        <end position="24"/>
    </location>
</feature>
<proteinExistence type="predicted"/>
<feature type="chain" id="PRO_5007526821" evidence="2">
    <location>
        <begin position="25"/>
        <end position="199"/>
    </location>
</feature>
<feature type="compositionally biased region" description="Basic and acidic residues" evidence="1">
    <location>
        <begin position="107"/>
        <end position="121"/>
    </location>
</feature>
<evidence type="ECO:0000313" key="3">
    <source>
        <dbReference type="EMBL" id="JAP99082.1"/>
    </source>
</evidence>
<evidence type="ECO:0000256" key="2">
    <source>
        <dbReference type="SAM" id="SignalP"/>
    </source>
</evidence>
<feature type="compositionally biased region" description="Polar residues" evidence="1">
    <location>
        <begin position="132"/>
        <end position="156"/>
    </location>
</feature>
<name>A0A146KRE6_LYGHE</name>
<dbReference type="EMBL" id="GDHC01019546">
    <property type="protein sequence ID" value="JAP99082.1"/>
    <property type="molecule type" value="Transcribed_RNA"/>
</dbReference>